<feature type="domain" description="LRRNT" evidence="17">
    <location>
        <begin position="49"/>
        <end position="83"/>
    </location>
</feature>
<evidence type="ECO:0000256" key="4">
    <source>
        <dbReference type="ARBA" id="ARBA00004484"/>
    </source>
</evidence>
<evidence type="ECO:0000259" key="18">
    <source>
        <dbReference type="SMART" id="SM00082"/>
    </source>
</evidence>
<comment type="caution">
    <text evidence="19">The sequence shown here is derived from an EMBL/GenBank/DDBJ whole genome shotgun (WGS) entry which is preliminary data.</text>
</comment>
<dbReference type="InterPro" id="IPR000372">
    <property type="entry name" value="LRRNT"/>
</dbReference>
<dbReference type="OrthoDB" id="6363818at2759"/>
<keyword evidence="10" id="KW-0472">Membrane</keyword>
<sequence>MKPKVLETINKSGVRAQQCSKESLTTATGGLTLWLILWLVVVKPGGVSACPRLCVCYPTPMTVSCQSQNLTIVPAGVPYDSQRVFLQNNRITELRADSFGFETQVLWLYGNNITWIEAGAFSNLRVLEELDLGDNPLQRLEGGAFRGLEKLQSLHMHRCKLATLPHDLFHKLYSLQFLYLQENQLHFLQDDLFSDLVNLSHLFLHGNRIRALSENVFRGLVNLDRLLLHDNRVRQVNRRAFRDLGRLTILYLFNNSLAELPGQAMRDTQGIQFLRLNGNPWSCGCEARPLWEWFRKARISSSELMCTSPSQRRGQDLRFLREMDFALCPVPDPGSMAGSTTTTFSTKTRWWFSKNKPASTSKASFQKSKEGGKAGKPQYLPKNPTETLSTKYELSDDEVALPKLDQEEYWANYGNEDASIRCFELECPPGFDDPAFPSSSSFPNIPSLFHLLSLSIGSSKASHRRSE</sequence>
<proteinExistence type="inferred from homology"/>
<dbReference type="Proteomes" id="UP000518266">
    <property type="component" value="Unassembled WGS sequence"/>
</dbReference>
<evidence type="ECO:0000313" key="19">
    <source>
        <dbReference type="EMBL" id="KAF3838452.1"/>
    </source>
</evidence>
<evidence type="ECO:0000256" key="9">
    <source>
        <dbReference type="ARBA" id="ARBA00022737"/>
    </source>
</evidence>
<keyword evidence="6" id="KW-1003">Cell membrane</keyword>
<evidence type="ECO:0000313" key="20">
    <source>
        <dbReference type="Proteomes" id="UP000518266"/>
    </source>
</evidence>
<keyword evidence="20" id="KW-1185">Reference proteome</keyword>
<evidence type="ECO:0000256" key="10">
    <source>
        <dbReference type="ARBA" id="ARBA00023136"/>
    </source>
</evidence>
<evidence type="ECO:0000256" key="12">
    <source>
        <dbReference type="ARBA" id="ARBA00023180"/>
    </source>
</evidence>
<keyword evidence="14" id="KW-0449">Lipoprotein</keyword>
<evidence type="ECO:0000256" key="5">
    <source>
        <dbReference type="ARBA" id="ARBA00004635"/>
    </source>
</evidence>
<keyword evidence="12" id="KW-0325">Glycoprotein</keyword>
<keyword evidence="13" id="KW-0966">Cell projection</keyword>
<evidence type="ECO:0000256" key="7">
    <source>
        <dbReference type="ARBA" id="ARBA00022614"/>
    </source>
</evidence>
<dbReference type="GO" id="GO:0043204">
    <property type="term" value="C:perikaryon"/>
    <property type="evidence" value="ECO:0007669"/>
    <property type="project" value="UniProtKB-SubCell"/>
</dbReference>
<evidence type="ECO:0000256" key="8">
    <source>
        <dbReference type="ARBA" id="ARBA00022729"/>
    </source>
</evidence>
<dbReference type="GO" id="GO:0042995">
    <property type="term" value="C:cell projection"/>
    <property type="evidence" value="ECO:0007669"/>
    <property type="project" value="UniProtKB-SubCell"/>
</dbReference>
<dbReference type="InterPro" id="IPR000483">
    <property type="entry name" value="Cys-rich_flank_reg_C"/>
</dbReference>
<accession>A0A7J5XMZ2</accession>
<dbReference type="InterPro" id="IPR050541">
    <property type="entry name" value="LRR_TM_domain-containing"/>
</dbReference>
<dbReference type="InterPro" id="IPR032675">
    <property type="entry name" value="LRR_dom_sf"/>
</dbReference>
<dbReference type="SMART" id="SM00013">
    <property type="entry name" value="LRRNT"/>
    <property type="match status" value="1"/>
</dbReference>
<dbReference type="InterPro" id="IPR001611">
    <property type="entry name" value="Leu-rich_rpt"/>
</dbReference>
<keyword evidence="9" id="KW-0677">Repeat</keyword>
<keyword evidence="11" id="KW-0675">Receptor</keyword>
<evidence type="ECO:0000256" key="1">
    <source>
        <dbReference type="ARBA" id="ARBA00004236"/>
    </source>
</evidence>
<gene>
    <name evidence="19" type="ORF">F7725_010220</name>
</gene>
<organism evidence="19 20">
    <name type="scientific">Dissostichus mawsoni</name>
    <name type="common">Antarctic cod</name>
    <dbReference type="NCBI Taxonomy" id="36200"/>
    <lineage>
        <taxon>Eukaryota</taxon>
        <taxon>Metazoa</taxon>
        <taxon>Chordata</taxon>
        <taxon>Craniata</taxon>
        <taxon>Vertebrata</taxon>
        <taxon>Euteleostomi</taxon>
        <taxon>Actinopterygii</taxon>
        <taxon>Neopterygii</taxon>
        <taxon>Teleostei</taxon>
        <taxon>Neoteleostei</taxon>
        <taxon>Acanthomorphata</taxon>
        <taxon>Eupercaria</taxon>
        <taxon>Perciformes</taxon>
        <taxon>Notothenioidei</taxon>
        <taxon>Nototheniidae</taxon>
        <taxon>Dissostichus</taxon>
    </lineage>
</organism>
<comment type="subcellular location">
    <subcellularLocation>
        <location evidence="1">Cell membrane</location>
    </subcellularLocation>
    <subcellularLocation>
        <location evidence="3">Cell projection</location>
    </subcellularLocation>
    <subcellularLocation>
        <location evidence="2">Membrane raft</location>
    </subcellularLocation>
    <subcellularLocation>
        <location evidence="5">Membrane</location>
        <topology evidence="5">Lipid-anchor</topology>
    </subcellularLocation>
    <subcellularLocation>
        <location evidence="4">Perikaryon</location>
    </subcellularLocation>
</comment>
<feature type="region of interest" description="Disordered" evidence="16">
    <location>
        <begin position="361"/>
        <end position="387"/>
    </location>
</feature>
<dbReference type="SMART" id="SM00369">
    <property type="entry name" value="LRR_TYP"/>
    <property type="match status" value="8"/>
</dbReference>
<name>A0A7J5XMZ2_DISMA</name>
<evidence type="ECO:0008006" key="21">
    <source>
        <dbReference type="Google" id="ProtNLM"/>
    </source>
</evidence>
<keyword evidence="8" id="KW-0732">Signal</keyword>
<keyword evidence="7" id="KW-0433">Leucine-rich repeat</keyword>
<dbReference type="GO" id="GO:0005886">
    <property type="term" value="C:plasma membrane"/>
    <property type="evidence" value="ECO:0007669"/>
    <property type="project" value="UniProtKB-SubCell"/>
</dbReference>
<dbReference type="Gene3D" id="3.80.10.10">
    <property type="entry name" value="Ribonuclease Inhibitor"/>
    <property type="match status" value="1"/>
</dbReference>
<dbReference type="PANTHER" id="PTHR24369">
    <property type="entry name" value="ANTIGEN BSP, PUTATIVE-RELATED"/>
    <property type="match status" value="1"/>
</dbReference>
<dbReference type="AlphaFoldDB" id="A0A7J5XMZ2"/>
<dbReference type="GO" id="GO:0045121">
    <property type="term" value="C:membrane raft"/>
    <property type="evidence" value="ECO:0007669"/>
    <property type="project" value="UniProtKB-SubCell"/>
</dbReference>
<dbReference type="InterPro" id="IPR003591">
    <property type="entry name" value="Leu-rich_rpt_typical-subtyp"/>
</dbReference>
<dbReference type="FunFam" id="3.80.10.10:FF:000018">
    <property type="entry name" value="Reticulon 4 receptor"/>
    <property type="match status" value="1"/>
</dbReference>
<evidence type="ECO:0000256" key="16">
    <source>
        <dbReference type="SAM" id="MobiDB-lite"/>
    </source>
</evidence>
<comment type="similarity">
    <text evidence="15">Belongs to the Nogo receptor family.</text>
</comment>
<dbReference type="PANTHER" id="PTHR24369:SF196">
    <property type="entry name" value="RETICULON 4 RECEPTOR LIKE 1"/>
    <property type="match status" value="1"/>
</dbReference>
<evidence type="ECO:0000256" key="2">
    <source>
        <dbReference type="ARBA" id="ARBA00004285"/>
    </source>
</evidence>
<evidence type="ECO:0000259" key="17">
    <source>
        <dbReference type="SMART" id="SM00013"/>
    </source>
</evidence>
<feature type="domain" description="LRRCT" evidence="18">
    <location>
        <begin position="279"/>
        <end position="329"/>
    </location>
</feature>
<evidence type="ECO:0000256" key="6">
    <source>
        <dbReference type="ARBA" id="ARBA00022475"/>
    </source>
</evidence>
<evidence type="ECO:0000256" key="3">
    <source>
        <dbReference type="ARBA" id="ARBA00004316"/>
    </source>
</evidence>
<reference evidence="19 20" key="1">
    <citation type="submission" date="2020-03" db="EMBL/GenBank/DDBJ databases">
        <title>Dissostichus mawsoni Genome sequencing and assembly.</title>
        <authorList>
            <person name="Park H."/>
        </authorList>
    </citation>
    <scope>NUCLEOTIDE SEQUENCE [LARGE SCALE GENOMIC DNA]</scope>
    <source>
        <strain evidence="19">DM0001</strain>
        <tissue evidence="19">Muscle</tissue>
    </source>
</reference>
<evidence type="ECO:0000256" key="15">
    <source>
        <dbReference type="ARBA" id="ARBA00038236"/>
    </source>
</evidence>
<evidence type="ECO:0000256" key="13">
    <source>
        <dbReference type="ARBA" id="ARBA00023273"/>
    </source>
</evidence>
<evidence type="ECO:0000256" key="11">
    <source>
        <dbReference type="ARBA" id="ARBA00023170"/>
    </source>
</evidence>
<dbReference type="SUPFAM" id="SSF52058">
    <property type="entry name" value="L domain-like"/>
    <property type="match status" value="1"/>
</dbReference>
<evidence type="ECO:0000256" key="14">
    <source>
        <dbReference type="ARBA" id="ARBA00023288"/>
    </source>
</evidence>
<dbReference type="GO" id="GO:0098552">
    <property type="term" value="C:side of membrane"/>
    <property type="evidence" value="ECO:0007669"/>
    <property type="project" value="UniProtKB-KW"/>
</dbReference>
<dbReference type="EMBL" id="JAAKFY010000022">
    <property type="protein sequence ID" value="KAF3838452.1"/>
    <property type="molecule type" value="Genomic_DNA"/>
</dbReference>
<protein>
    <recommendedName>
        <fullName evidence="21">Reticulon 4 receptor-like 2b</fullName>
    </recommendedName>
</protein>
<dbReference type="Pfam" id="PF13855">
    <property type="entry name" value="LRR_8"/>
    <property type="match status" value="2"/>
</dbReference>
<dbReference type="SMART" id="SM00082">
    <property type="entry name" value="LRRCT"/>
    <property type="match status" value="1"/>
</dbReference>